<feature type="domain" description="GST N-terminal" evidence="1">
    <location>
        <begin position="37"/>
        <end position="119"/>
    </location>
</feature>
<comment type="caution">
    <text evidence="2">The sequence shown here is derived from an EMBL/GenBank/DDBJ whole genome shotgun (WGS) entry which is preliminary data.</text>
</comment>
<dbReference type="PANTHER" id="PTHR45288">
    <property type="entry name" value="THIOREDOXIN FAMILY PROTEIN"/>
    <property type="match status" value="1"/>
</dbReference>
<dbReference type="EMBL" id="ARXR01000016">
    <property type="protein sequence ID" value="MBF5053447.1"/>
    <property type="molecule type" value="Genomic_DNA"/>
</dbReference>
<dbReference type="PROSITE" id="PS51354">
    <property type="entry name" value="GLUTAREDOXIN_2"/>
    <property type="match status" value="1"/>
</dbReference>
<dbReference type="RefSeq" id="WP_228548053.1">
    <property type="nucleotide sequence ID" value="NZ_ARXR01000016.1"/>
</dbReference>
<keyword evidence="3" id="KW-1185">Reference proteome</keyword>
<dbReference type="PANTHER" id="PTHR45288:SF2">
    <property type="entry name" value="THIOREDOXIN FAMILY PROTEIN"/>
    <property type="match status" value="1"/>
</dbReference>
<dbReference type="CDD" id="cd03041">
    <property type="entry name" value="GST_N_2GST_N"/>
    <property type="match status" value="1"/>
</dbReference>
<dbReference type="PROSITE" id="PS00195">
    <property type="entry name" value="GLUTAREDOXIN_1"/>
    <property type="match status" value="1"/>
</dbReference>
<dbReference type="InterPro" id="IPR011767">
    <property type="entry name" value="GLR_AS"/>
</dbReference>
<dbReference type="SFLD" id="SFLDG01202">
    <property type="entry name" value="SUF2.2"/>
    <property type="match status" value="1"/>
</dbReference>
<dbReference type="InterPro" id="IPR040079">
    <property type="entry name" value="Glutathione_S-Trfase"/>
</dbReference>
<evidence type="ECO:0000313" key="2">
    <source>
        <dbReference type="EMBL" id="MBF5053447.1"/>
    </source>
</evidence>
<evidence type="ECO:0000313" key="3">
    <source>
        <dbReference type="Proteomes" id="UP000644441"/>
    </source>
</evidence>
<evidence type="ECO:0000259" key="1">
    <source>
        <dbReference type="PROSITE" id="PS50404"/>
    </source>
</evidence>
<dbReference type="SFLD" id="SFLDG01181">
    <property type="entry name" value="SUF2"/>
    <property type="match status" value="1"/>
</dbReference>
<dbReference type="Pfam" id="PF13417">
    <property type="entry name" value="GST_N_3"/>
    <property type="match status" value="2"/>
</dbReference>
<dbReference type="InterPro" id="IPR004045">
    <property type="entry name" value="Glutathione_S-Trfase_N"/>
</dbReference>
<dbReference type="SFLD" id="SFLDS00019">
    <property type="entry name" value="Glutathione_Transferase_(cytos"/>
    <property type="match status" value="1"/>
</dbReference>
<name>A0ABS0AH19_9GAMM</name>
<dbReference type="Gene3D" id="3.40.30.10">
    <property type="entry name" value="Glutaredoxin"/>
    <property type="match status" value="2"/>
</dbReference>
<sequence>MASPLPRTLDVARSLASTLAQQGRGIATRPAGRQPAEPLELYDMEGCPFCRLVREALTDLDLDVLIYPCPKGGDRYRPLVERLGGKQLFPYLMDPNTGVDLYESADIIDYLYREYGGRPAPAAWRLRTLRTASSFAASLPRGGRGLRSQDSEPAKEPLILYSFEASPFARLVRERLCELQLPFLVRQCGRDQWQDWLLPQVRAALDMDYQPSQRHRQELVARTGRVAIPYLIDPNTGEEHFESGHILDYLQETYAR</sequence>
<gene>
    <name evidence="2" type="ORF">ISO4_02049</name>
</gene>
<protein>
    <recommendedName>
        <fullName evidence="1">GST N-terminal domain-containing protein</fullName>
    </recommendedName>
</protein>
<feature type="domain" description="GST N-terminal" evidence="1">
    <location>
        <begin position="156"/>
        <end position="256"/>
    </location>
</feature>
<reference evidence="2 3" key="1">
    <citation type="submission" date="2012-09" db="EMBL/GenBank/DDBJ databases">
        <title>Genome Sequence of alkane-degrading Bacterium Alcanivorax venustensis ISO4.</title>
        <authorList>
            <person name="Lai Q."/>
            <person name="Shao Z."/>
        </authorList>
    </citation>
    <scope>NUCLEOTIDE SEQUENCE [LARGE SCALE GENOMIC DNA]</scope>
    <source>
        <strain evidence="2 3">ISO4</strain>
    </source>
</reference>
<dbReference type="InterPro" id="IPR036249">
    <property type="entry name" value="Thioredoxin-like_sf"/>
</dbReference>
<organism evidence="2 3">
    <name type="scientific">Alloalcanivorax venustensis ISO4</name>
    <dbReference type="NCBI Taxonomy" id="1177184"/>
    <lineage>
        <taxon>Bacteria</taxon>
        <taxon>Pseudomonadati</taxon>
        <taxon>Pseudomonadota</taxon>
        <taxon>Gammaproteobacteria</taxon>
        <taxon>Oceanospirillales</taxon>
        <taxon>Alcanivoracaceae</taxon>
        <taxon>Alloalcanivorax</taxon>
    </lineage>
</organism>
<proteinExistence type="predicted"/>
<dbReference type="SUPFAM" id="SSF52833">
    <property type="entry name" value="Thioredoxin-like"/>
    <property type="match status" value="2"/>
</dbReference>
<dbReference type="PROSITE" id="PS50404">
    <property type="entry name" value="GST_NTER"/>
    <property type="match status" value="2"/>
</dbReference>
<accession>A0ABS0AH19</accession>
<dbReference type="Proteomes" id="UP000644441">
    <property type="component" value="Unassembled WGS sequence"/>
</dbReference>